<protein>
    <recommendedName>
        <fullName evidence="3">ubiquitinyl hydrolase 1</fullName>
        <ecNumber evidence="3">3.4.19.12</ecNumber>
    </recommendedName>
</protein>
<keyword evidence="11" id="KW-1185">Reference proteome</keyword>
<dbReference type="GO" id="GO:0006508">
    <property type="term" value="P:proteolysis"/>
    <property type="evidence" value="ECO:0007669"/>
    <property type="project" value="UniProtKB-KW"/>
</dbReference>
<feature type="compositionally biased region" description="Low complexity" evidence="9">
    <location>
        <begin position="1"/>
        <end position="44"/>
    </location>
</feature>
<dbReference type="PROSITE" id="PS00973">
    <property type="entry name" value="USP_2"/>
    <property type="match status" value="1"/>
</dbReference>
<evidence type="ECO:0000256" key="9">
    <source>
        <dbReference type="SAM" id="MobiDB-lite"/>
    </source>
</evidence>
<evidence type="ECO:0000256" key="6">
    <source>
        <dbReference type="ARBA" id="ARBA00022786"/>
    </source>
</evidence>
<dbReference type="InterPro" id="IPR016024">
    <property type="entry name" value="ARM-type_fold"/>
</dbReference>
<reference evidence="12" key="1">
    <citation type="submission" date="2025-08" db="UniProtKB">
        <authorList>
            <consortium name="RefSeq"/>
        </authorList>
    </citation>
    <scope>IDENTIFICATION</scope>
    <source>
        <tissue evidence="12">Gonads</tissue>
    </source>
</reference>
<dbReference type="InterPro" id="IPR028889">
    <property type="entry name" value="USP"/>
</dbReference>
<dbReference type="GO" id="GO:0016477">
    <property type="term" value="P:cell migration"/>
    <property type="evidence" value="ECO:0007669"/>
    <property type="project" value="TreeGrafter"/>
</dbReference>
<evidence type="ECO:0000256" key="4">
    <source>
        <dbReference type="ARBA" id="ARBA00022553"/>
    </source>
</evidence>
<dbReference type="InterPro" id="IPR050164">
    <property type="entry name" value="Peptidase_C19"/>
</dbReference>
<evidence type="ECO:0000256" key="8">
    <source>
        <dbReference type="ARBA" id="ARBA00022807"/>
    </source>
</evidence>
<evidence type="ECO:0000259" key="10">
    <source>
        <dbReference type="PROSITE" id="PS50235"/>
    </source>
</evidence>
<proteinExistence type="inferred from homology"/>
<keyword evidence="4" id="KW-0597">Phosphoprotein</keyword>
<dbReference type="KEGG" id="lak:106162236"/>
<dbReference type="GO" id="GO:0005634">
    <property type="term" value="C:nucleus"/>
    <property type="evidence" value="ECO:0007669"/>
    <property type="project" value="TreeGrafter"/>
</dbReference>
<dbReference type="STRING" id="7574.A0A2R2MQM1"/>
<dbReference type="GO" id="GO:0004843">
    <property type="term" value="F:cysteine-type deubiquitinase activity"/>
    <property type="evidence" value="ECO:0007669"/>
    <property type="project" value="UniProtKB-EC"/>
</dbReference>
<dbReference type="GeneID" id="106162236"/>
<dbReference type="InterPro" id="IPR001394">
    <property type="entry name" value="Peptidase_C19_UCH"/>
</dbReference>
<feature type="compositionally biased region" description="Pro residues" evidence="9">
    <location>
        <begin position="2329"/>
        <end position="2341"/>
    </location>
</feature>
<organism evidence="11 12">
    <name type="scientific">Lingula anatina</name>
    <name type="common">Brachiopod</name>
    <name type="synonym">Lingula unguis</name>
    <dbReference type="NCBI Taxonomy" id="7574"/>
    <lineage>
        <taxon>Eukaryota</taxon>
        <taxon>Metazoa</taxon>
        <taxon>Spiralia</taxon>
        <taxon>Lophotrochozoa</taxon>
        <taxon>Brachiopoda</taxon>
        <taxon>Linguliformea</taxon>
        <taxon>Lingulata</taxon>
        <taxon>Lingulida</taxon>
        <taxon>Linguloidea</taxon>
        <taxon>Lingulidae</taxon>
        <taxon>Lingula</taxon>
    </lineage>
</organism>
<feature type="domain" description="USP" evidence="10">
    <location>
        <begin position="1557"/>
        <end position="1947"/>
    </location>
</feature>
<dbReference type="PANTHER" id="PTHR24006">
    <property type="entry name" value="UBIQUITIN CARBOXYL-TERMINAL HYDROLASE"/>
    <property type="match status" value="1"/>
</dbReference>
<feature type="region of interest" description="Disordered" evidence="9">
    <location>
        <begin position="977"/>
        <end position="1006"/>
    </location>
</feature>
<dbReference type="PROSITE" id="PS00972">
    <property type="entry name" value="USP_1"/>
    <property type="match status" value="1"/>
</dbReference>
<feature type="region of interest" description="Disordered" evidence="9">
    <location>
        <begin position="2140"/>
        <end position="2230"/>
    </location>
</feature>
<dbReference type="CDD" id="cd02659">
    <property type="entry name" value="peptidase_C19C"/>
    <property type="match status" value="1"/>
</dbReference>
<evidence type="ECO:0000313" key="12">
    <source>
        <dbReference type="RefSeq" id="XP_023932458.1"/>
    </source>
</evidence>
<dbReference type="SUPFAM" id="SSF48371">
    <property type="entry name" value="ARM repeat"/>
    <property type="match status" value="1"/>
</dbReference>
<sequence>MAQDGSMQQQQQQQQPQQGSTDGQSGNNQQQQEQQQQQQQQQQQDTEETEKPGAQQPVEHDETGNGDAPVELAEGEEPDFPIAELARLDEMINRPRWVVPVLPKGELEVLLEAALDLCKKELDTRSEACQRFFREGLTISFTKILTDDAVSGWKYEIHKCIMKNSERLVELCVSKLAQDWFPLLELLAMALNPTSKFHVYNSTRQSESVPAGSTPAEDELYARPPDPRTPRGWLVDLVNKFGQLNGFQILLDRFTKGPQLTVPVIAALIRPFGLCFEVLTPQTVEKYFMPVVEIVPKFLENLTDEELKKESKSEAKNDALSGIIKALKCLMSRIPNQEETVKNLEIFRLKMILRLLQISSFNGKMNALNEVNKVITSVSYYTHRHAQMEEDEWLTAEKMAEWIQENKVLDIVLRDSLHQPQYVEKLEKILRFMIKEKALTLEDLDKLWEAQAGKHDAIVKNVHDLLAKLAWDFSPDQLDHLFECFQGSWAHASKKQREKLLELIRRLAEDDKEGVMANKVLGLLWNLAHSEDVPTDIMDQALNAHIKILDYSCSQDRDAQKMQWITAFVDELRNDKWVLPALKQIREICQLFTEQPQNFTHPQRTPHVFYRNNVIGQLQNTHSIVMLVAQNLTLYMKKARVYAKEHPEIQPEDILPDGRFNHIQQVQERLKFLRFLLKDGQLWLCEPQAKQIWTCLAENAIYLSDREACFKWFSKLMGEEPDLDPEITKDFFENNILQLEPPLLTENGMNCFDRFFKAVNAKESKLMAKRRGGYVMDDIELIGLDYLWRVVIYGSEEVAEKAVALMREVYTNLGPHLQSSQLAIHEDFLSICRDRMKAMYDTVTALQKDKDSVKVDQESTRIIRVMTLLREYIQECDDTHGEERAILPLNRACRGKHIGIVVRFPNHGRQVDDMEVWSHTNDTIGSVRRQVLHRLKANSSNLKLDLYVNGEILDPTEDRRLVSQVPIRDKTLITAKLSQMGTNMPSSPDSSSDSSTGSPHTAYDGPNLEAEQLLPGVIMCHTAHYVQFLFQLSDLGSNLQIPKLRDSARALLKIIPPDKHSVDRLRGICDQHAKHGAASLAPTLESVFFCQSPTQVLYYLEVAYTLLMPASNPLSEEAFQFQVDFIKSGGVAATLNMLTKNNFLSNADLPTKRSAFLPILKICKLLLTTVGHAIVGVVAEACQSDSPTQITASEHSHAVLIQTALHHMPNPGSEYMLRNVAARLGAFLKEEAVGTKPDLTTIKALQKIAWAASSGCVQLVSATSEDIHKAHEKADSSKQDPEDISVCKESLECLTISLALCPSALETLSKDKAWQCFIVDLLLLSKSRSVRAASCEQLYLIASKCSSGHRPLVFFVTLLFTVLQSHAKDYAKQAHDYFQLLCRLLNYAYTQAQAPLPNAEVLLNNEIQWLKRVRDEVLKTGEVPVEEALLEGHLGVTKELIAFQPVEKKYNIGAEKGGANLIKEIVEDFIFPASKIVLQVRKLNGELPSEQAIPVCSTPQTVIAAFDLLVALCTGCVQNLRMLAEMLTDMYYSGHEPALTEWEYLPPVGPRPYKGFVGLKNAGATCYMNSVLQQLFMIDPIRRGILAVEGAVEELEEEETEEKHDNEVTYYNQSNQESNEEERKDEEKSPSNKEDDRKSYHLGVCRQVQMIFGHLACSKLQYYVPRGFWKHFKLWGEPVNLREQHDALEFFNSLVDSLDEALKTEGHPPILSKVLGGSFADQKICKDCPHRYSREESFTTLNVDIRNHTNLLESLEQYVKGDLLEGANAYHCEKCNKKVDTVKRLCIKKLPSILAIQLKRFDYDWERECAIKFNDYFEFPREFDMDPFTVLGLAKIEGEMIEEDITDLTKTQCTKYRLIGVVVHSGQASGGHYYSYILHRAGSEQAKWYKFDDGEVTECKMEDDEEMKNQCFGGEYLGEVFDHMLKRMSYRRQKRWWNAYILIYERMDISYTSHTDFDMSKSMQDLTIENKTNQVTMPTAIERCVRKQNIQFMHNKNQFCVEYFQFMKKLLTCNHLYLALPPGMEKLSPEAEELAMISIQVASKFLFSVGLHTKKTLRGPATEWYDALSIHLRHSKNVRSWFAHNVLFAHPSRFAEYLLECPSSEVRNAFVKILVFVSHFSLQDGSTPPPLIQGLYEKLKQHGHHESTEHKERKSTETKEKEGKSGKTAVKQKDTASVKKTLKVEDKVSQKRIKPDKISQRLKKEEKQKRREKRREERLRVKKEALKAKGRKTDYAKFLKRKKLLIGGTFQAKRKFQDVQKMRKKKLKEEHLKRQKKEKVVSSDEDIDSDGNNVEPSSLEQNTPPLSPQSRRMNNAITAKKKAKQAVTPSPPTKNTPPETPKYPEGSTLKHMLMQSQSLGMADSLSLLPSPAKFASASASSASSAKKSGTEDCLLRINLLSGHLVVNQHFIGLCPAFCIPVK</sequence>
<dbReference type="GO" id="GO:0005829">
    <property type="term" value="C:cytosol"/>
    <property type="evidence" value="ECO:0007669"/>
    <property type="project" value="TreeGrafter"/>
</dbReference>
<feature type="region of interest" description="Disordered" evidence="9">
    <location>
        <begin position="1596"/>
        <end position="1637"/>
    </location>
</feature>
<dbReference type="InParanoid" id="A0A2R2MQM1"/>
<dbReference type="OrthoDB" id="289038at2759"/>
<dbReference type="Pfam" id="PF00443">
    <property type="entry name" value="UCH"/>
    <property type="match status" value="1"/>
</dbReference>
<evidence type="ECO:0000313" key="11">
    <source>
        <dbReference type="Proteomes" id="UP000085678"/>
    </source>
</evidence>
<feature type="compositionally biased region" description="Basic and acidic residues" evidence="9">
    <location>
        <begin position="1621"/>
        <end position="1637"/>
    </location>
</feature>
<dbReference type="EC" id="3.4.19.12" evidence="3"/>
<evidence type="ECO:0000256" key="1">
    <source>
        <dbReference type="ARBA" id="ARBA00000707"/>
    </source>
</evidence>
<comment type="similarity">
    <text evidence="2">Belongs to the peptidase C19 family.</text>
</comment>
<feature type="compositionally biased region" description="Basic and acidic residues" evidence="9">
    <location>
        <begin position="2259"/>
        <end position="2282"/>
    </location>
</feature>
<feature type="region of interest" description="Disordered" evidence="9">
    <location>
        <begin position="2259"/>
        <end position="2346"/>
    </location>
</feature>
<dbReference type="Pfam" id="PF25010">
    <property type="entry name" value="ARM_UBP24_USP9X-Y"/>
    <property type="match status" value="1"/>
</dbReference>
<evidence type="ECO:0000256" key="7">
    <source>
        <dbReference type="ARBA" id="ARBA00022801"/>
    </source>
</evidence>
<dbReference type="RefSeq" id="XP_023932458.1">
    <property type="nucleotide sequence ID" value="XM_024076690.1"/>
</dbReference>
<dbReference type="Gene3D" id="3.90.70.10">
    <property type="entry name" value="Cysteine proteinases"/>
    <property type="match status" value="1"/>
</dbReference>
<dbReference type="PROSITE" id="PS50235">
    <property type="entry name" value="USP_3"/>
    <property type="match status" value="1"/>
</dbReference>
<keyword evidence="8" id="KW-0788">Thiol protease</keyword>
<dbReference type="Proteomes" id="UP000085678">
    <property type="component" value="Unplaced"/>
</dbReference>
<dbReference type="GO" id="GO:0016579">
    <property type="term" value="P:protein deubiquitination"/>
    <property type="evidence" value="ECO:0007669"/>
    <property type="project" value="InterPro"/>
</dbReference>
<dbReference type="Pfam" id="PF22900">
    <property type="entry name" value="UCH_UBL1"/>
    <property type="match status" value="1"/>
</dbReference>
<feature type="region of interest" description="Disordered" evidence="9">
    <location>
        <begin position="1"/>
        <end position="73"/>
    </location>
</feature>
<dbReference type="InterPro" id="IPR038765">
    <property type="entry name" value="Papain-like_cys_pep_sf"/>
</dbReference>
<feature type="compositionally biased region" description="Low complexity" evidence="9">
    <location>
        <begin position="985"/>
        <end position="995"/>
    </location>
</feature>
<keyword evidence="6" id="KW-0833">Ubl conjugation pathway</keyword>
<name>A0A2R2MQM1_LINAN</name>
<accession>A0A2R2MQM1</accession>
<evidence type="ECO:0000256" key="2">
    <source>
        <dbReference type="ARBA" id="ARBA00009085"/>
    </source>
</evidence>
<evidence type="ECO:0000256" key="3">
    <source>
        <dbReference type="ARBA" id="ARBA00012759"/>
    </source>
</evidence>
<dbReference type="InterPro" id="IPR056850">
    <property type="entry name" value="ARM_UBP34_24_USP9X_Y"/>
</dbReference>
<dbReference type="InterPro" id="IPR018200">
    <property type="entry name" value="USP_CS"/>
</dbReference>
<feature type="compositionally biased region" description="Polar residues" evidence="9">
    <location>
        <begin position="2290"/>
        <end position="2317"/>
    </location>
</feature>
<dbReference type="FunCoup" id="A0A2R2MQM1">
    <property type="interactions" value="2399"/>
</dbReference>
<comment type="catalytic activity">
    <reaction evidence="1">
        <text>Thiol-dependent hydrolysis of ester, thioester, amide, peptide and isopeptide bonds formed by the C-terminal Gly of ubiquitin (a 76-residue protein attached to proteins as an intracellular targeting signal).</text>
        <dbReference type="EC" id="3.4.19.12"/>
    </reaction>
</comment>
<dbReference type="InterPro" id="IPR055176">
    <property type="entry name" value="UBP24/USP9X/USP9Y_UBL"/>
</dbReference>
<dbReference type="PANTHER" id="PTHR24006:SF925">
    <property type="entry name" value="UBIQUITINYL HYDROLASE 1"/>
    <property type="match status" value="1"/>
</dbReference>
<gene>
    <name evidence="12" type="primary">LOC106162236</name>
</gene>
<keyword evidence="5" id="KW-0645">Protease</keyword>
<evidence type="ECO:0000256" key="5">
    <source>
        <dbReference type="ARBA" id="ARBA00022670"/>
    </source>
</evidence>
<dbReference type="SUPFAM" id="SSF54001">
    <property type="entry name" value="Cysteine proteinases"/>
    <property type="match status" value="1"/>
</dbReference>
<keyword evidence="7 12" id="KW-0378">Hydrolase</keyword>